<evidence type="ECO:0000313" key="4">
    <source>
        <dbReference type="EMBL" id="MFC5643894.1"/>
    </source>
</evidence>
<dbReference type="Proteomes" id="UP001596066">
    <property type="component" value="Unassembled WGS sequence"/>
</dbReference>
<sequence>MGERQPLFDNAKFAAVALVVCAHTWMPLLAYDRTTAAAVLTVAAFSMPLFITLCGYFAQPRPGRPLVDGPRLVGQLAVPYVVFQLLYNVVGMVLERRITPIPLLEPRWLTWFLLSLLVWRLTVPLWTALRHPLPVAVLVAAASGAVDAFPPDLAFGRTVGFLPFFVLGLVLRPEHFALLRRPRVRRWGWPVLATVAAGVWAAAPELLEPGWLEYTDSAAQLHVSFPVWLGVRAALGLVSLVAGAAFLAVLPDRRTRFTALGAASLYVYLLHGLPLKLVQASGIYHARALHHWWTALPLLGGCALALAVVLALPPVVRLLRPLVQPPLGRLLAPQRPQREADPDRTEHQDRTERQDRQALGPV</sequence>
<keyword evidence="4" id="KW-0012">Acyltransferase</keyword>
<proteinExistence type="predicted"/>
<dbReference type="RefSeq" id="WP_346149182.1">
    <property type="nucleotide sequence ID" value="NZ_BAAAUA010000069.1"/>
</dbReference>
<evidence type="ECO:0000259" key="3">
    <source>
        <dbReference type="Pfam" id="PF01757"/>
    </source>
</evidence>
<keyword evidence="2" id="KW-0472">Membrane</keyword>
<feature type="transmembrane region" description="Helical" evidence="2">
    <location>
        <begin position="108"/>
        <end position="129"/>
    </location>
</feature>
<dbReference type="PANTHER" id="PTHR37312">
    <property type="entry name" value="MEMBRANE-BOUND ACYLTRANSFERASE YKRP-RELATED"/>
    <property type="match status" value="1"/>
</dbReference>
<reference evidence="5" key="1">
    <citation type="journal article" date="2019" name="Int. J. Syst. Evol. Microbiol.">
        <title>The Global Catalogue of Microorganisms (GCM) 10K type strain sequencing project: providing services to taxonomists for standard genome sequencing and annotation.</title>
        <authorList>
            <consortium name="The Broad Institute Genomics Platform"/>
            <consortium name="The Broad Institute Genome Sequencing Center for Infectious Disease"/>
            <person name="Wu L."/>
            <person name="Ma J."/>
        </authorList>
    </citation>
    <scope>NUCLEOTIDE SEQUENCE [LARGE SCALE GENOMIC DNA]</scope>
    <source>
        <strain evidence="5">CGMCC 4.1622</strain>
    </source>
</reference>
<name>A0ABW0VGG2_9ACTN</name>
<feature type="transmembrane region" description="Helical" evidence="2">
    <location>
        <begin position="38"/>
        <end position="58"/>
    </location>
</feature>
<organism evidence="4 5">
    <name type="scientific">Kitasatospora cinereorecta</name>
    <dbReference type="NCBI Taxonomy" id="285560"/>
    <lineage>
        <taxon>Bacteria</taxon>
        <taxon>Bacillati</taxon>
        <taxon>Actinomycetota</taxon>
        <taxon>Actinomycetes</taxon>
        <taxon>Kitasatosporales</taxon>
        <taxon>Streptomycetaceae</taxon>
        <taxon>Kitasatospora</taxon>
    </lineage>
</organism>
<dbReference type="EMBL" id="JBHSOC010000038">
    <property type="protein sequence ID" value="MFC5643894.1"/>
    <property type="molecule type" value="Genomic_DNA"/>
</dbReference>
<keyword evidence="2" id="KW-1133">Transmembrane helix</keyword>
<protein>
    <submittedName>
        <fullName evidence="4">Acyltransferase family protein</fullName>
    </submittedName>
</protein>
<dbReference type="PANTHER" id="PTHR37312:SF1">
    <property type="entry name" value="MEMBRANE-BOUND ACYLTRANSFERASE YKRP-RELATED"/>
    <property type="match status" value="1"/>
</dbReference>
<feature type="transmembrane region" description="Helical" evidence="2">
    <location>
        <begin position="78"/>
        <end position="96"/>
    </location>
</feature>
<feature type="compositionally biased region" description="Basic and acidic residues" evidence="1">
    <location>
        <begin position="336"/>
        <end position="356"/>
    </location>
</feature>
<feature type="transmembrane region" description="Helical" evidence="2">
    <location>
        <begin position="187"/>
        <end position="207"/>
    </location>
</feature>
<evidence type="ECO:0000256" key="1">
    <source>
        <dbReference type="SAM" id="MobiDB-lite"/>
    </source>
</evidence>
<dbReference type="Pfam" id="PF01757">
    <property type="entry name" value="Acyl_transf_3"/>
    <property type="match status" value="1"/>
</dbReference>
<accession>A0ABW0VGG2</accession>
<feature type="region of interest" description="Disordered" evidence="1">
    <location>
        <begin position="331"/>
        <end position="362"/>
    </location>
</feature>
<comment type="caution">
    <text evidence="4">The sequence shown here is derived from an EMBL/GenBank/DDBJ whole genome shotgun (WGS) entry which is preliminary data.</text>
</comment>
<keyword evidence="5" id="KW-1185">Reference proteome</keyword>
<feature type="transmembrane region" description="Helical" evidence="2">
    <location>
        <begin position="12"/>
        <end position="31"/>
    </location>
</feature>
<dbReference type="InterPro" id="IPR052734">
    <property type="entry name" value="Nod_factor_acetyltransferase"/>
</dbReference>
<dbReference type="GO" id="GO:0016746">
    <property type="term" value="F:acyltransferase activity"/>
    <property type="evidence" value="ECO:0007669"/>
    <property type="project" value="UniProtKB-KW"/>
</dbReference>
<feature type="transmembrane region" description="Helical" evidence="2">
    <location>
        <begin position="295"/>
        <end position="319"/>
    </location>
</feature>
<feature type="transmembrane region" description="Helical" evidence="2">
    <location>
        <begin position="154"/>
        <end position="171"/>
    </location>
</feature>
<feature type="transmembrane region" description="Helical" evidence="2">
    <location>
        <begin position="257"/>
        <end position="275"/>
    </location>
</feature>
<dbReference type="InterPro" id="IPR002656">
    <property type="entry name" value="Acyl_transf_3_dom"/>
</dbReference>
<evidence type="ECO:0000313" key="5">
    <source>
        <dbReference type="Proteomes" id="UP001596066"/>
    </source>
</evidence>
<gene>
    <name evidence="4" type="ORF">ACFPZF_21325</name>
</gene>
<feature type="transmembrane region" description="Helical" evidence="2">
    <location>
        <begin position="227"/>
        <end position="250"/>
    </location>
</feature>
<keyword evidence="2" id="KW-0812">Transmembrane</keyword>
<feature type="domain" description="Acyltransferase 3" evidence="3">
    <location>
        <begin position="8"/>
        <end position="311"/>
    </location>
</feature>
<keyword evidence="4" id="KW-0808">Transferase</keyword>
<evidence type="ECO:0000256" key="2">
    <source>
        <dbReference type="SAM" id="Phobius"/>
    </source>
</evidence>